<dbReference type="SUPFAM" id="SSF52540">
    <property type="entry name" value="P-loop containing nucleoside triphosphate hydrolases"/>
    <property type="match status" value="1"/>
</dbReference>
<organism evidence="10 11">
    <name type="scientific">Pseudonocardia endophytica</name>
    <dbReference type="NCBI Taxonomy" id="401976"/>
    <lineage>
        <taxon>Bacteria</taxon>
        <taxon>Bacillati</taxon>
        <taxon>Actinomycetota</taxon>
        <taxon>Actinomycetes</taxon>
        <taxon>Pseudonocardiales</taxon>
        <taxon>Pseudonocardiaceae</taxon>
        <taxon>Pseudonocardia</taxon>
    </lineage>
</organism>
<dbReference type="PROSITE" id="PS50893">
    <property type="entry name" value="ABC_TRANSPORTER_2"/>
    <property type="match status" value="1"/>
</dbReference>
<keyword evidence="1" id="KW-0813">Transport</keyword>
<keyword evidence="2" id="KW-1003">Cell membrane</keyword>
<dbReference type="SMART" id="SM00382">
    <property type="entry name" value="AAA"/>
    <property type="match status" value="1"/>
</dbReference>
<dbReference type="FunFam" id="3.40.50.300:FF:001001">
    <property type="entry name" value="Multidrug ABC transporter ATP-binding protein"/>
    <property type="match status" value="1"/>
</dbReference>
<keyword evidence="3" id="KW-0997">Cell inner membrane</keyword>
<evidence type="ECO:0000256" key="2">
    <source>
        <dbReference type="ARBA" id="ARBA00022475"/>
    </source>
</evidence>
<accession>A0A4R1HXR5</accession>
<sequence>MLAVPMIPRGLAVEGAERGAEVRDVCVADLARHPARAGRSGPGDSVRVESVRFQYDAGGPRVLDDVDLTVGTGERLAVVGASGAGKTTLAGVVAGIHEPATGSVARPERTAVITQESHVFAGTLRDNLTLAAPDATDEQIRDALETTGADGLVELLPDGLDTDVGARGTALTPAQAQQVALARVVLADPDLAILDEATAEAGSTHAELLARAADAVLRGRTGLVIAHRLSQAAACDRIVVMERGRIVENGSHDELVAAGGRYARLWNSWNRGTRTSAG</sequence>
<dbReference type="OrthoDB" id="9806127at2"/>
<evidence type="ECO:0000256" key="3">
    <source>
        <dbReference type="ARBA" id="ARBA00022519"/>
    </source>
</evidence>
<reference evidence="10 11" key="1">
    <citation type="submission" date="2019-03" db="EMBL/GenBank/DDBJ databases">
        <title>Sequencing the genomes of 1000 actinobacteria strains.</title>
        <authorList>
            <person name="Klenk H.-P."/>
        </authorList>
    </citation>
    <scope>NUCLEOTIDE SEQUENCE [LARGE SCALE GENOMIC DNA]</scope>
    <source>
        <strain evidence="10 11">DSM 44969</strain>
    </source>
</reference>
<dbReference type="InterPro" id="IPR027417">
    <property type="entry name" value="P-loop_NTPase"/>
</dbReference>
<keyword evidence="11" id="KW-1185">Reference proteome</keyword>
<evidence type="ECO:0000256" key="1">
    <source>
        <dbReference type="ARBA" id="ARBA00022448"/>
    </source>
</evidence>
<evidence type="ECO:0000256" key="5">
    <source>
        <dbReference type="ARBA" id="ARBA00022741"/>
    </source>
</evidence>
<evidence type="ECO:0000313" key="10">
    <source>
        <dbReference type="EMBL" id="TCK27567.1"/>
    </source>
</evidence>
<gene>
    <name evidence="10" type="ORF">EV378_3439</name>
</gene>
<keyword evidence="5" id="KW-0547">Nucleotide-binding</keyword>
<dbReference type="Gene3D" id="3.40.50.300">
    <property type="entry name" value="P-loop containing nucleotide triphosphate hydrolases"/>
    <property type="match status" value="1"/>
</dbReference>
<comment type="caution">
    <text evidence="10">The sequence shown here is derived from an EMBL/GenBank/DDBJ whole genome shotgun (WGS) entry which is preliminary data.</text>
</comment>
<evidence type="ECO:0000256" key="4">
    <source>
        <dbReference type="ARBA" id="ARBA00022692"/>
    </source>
</evidence>
<keyword evidence="6" id="KW-0067">ATP-binding</keyword>
<evidence type="ECO:0000256" key="6">
    <source>
        <dbReference type="ARBA" id="ARBA00022840"/>
    </source>
</evidence>
<dbReference type="PANTHER" id="PTHR24221">
    <property type="entry name" value="ATP-BINDING CASSETTE SUB-FAMILY B"/>
    <property type="match status" value="1"/>
</dbReference>
<evidence type="ECO:0000259" key="9">
    <source>
        <dbReference type="PROSITE" id="PS50893"/>
    </source>
</evidence>
<keyword evidence="7" id="KW-1133">Transmembrane helix</keyword>
<name>A0A4R1HXR5_PSEEN</name>
<keyword evidence="8" id="KW-0472">Membrane</keyword>
<dbReference type="Proteomes" id="UP000295560">
    <property type="component" value="Unassembled WGS sequence"/>
</dbReference>
<dbReference type="InterPro" id="IPR003439">
    <property type="entry name" value="ABC_transporter-like_ATP-bd"/>
</dbReference>
<dbReference type="PANTHER" id="PTHR24221:SF654">
    <property type="entry name" value="ATP-BINDING CASSETTE SUB-FAMILY B MEMBER 6"/>
    <property type="match status" value="1"/>
</dbReference>
<dbReference type="GO" id="GO:0034040">
    <property type="term" value="F:ATPase-coupled lipid transmembrane transporter activity"/>
    <property type="evidence" value="ECO:0007669"/>
    <property type="project" value="TreeGrafter"/>
</dbReference>
<evidence type="ECO:0000256" key="8">
    <source>
        <dbReference type="ARBA" id="ARBA00023136"/>
    </source>
</evidence>
<dbReference type="GO" id="GO:0005524">
    <property type="term" value="F:ATP binding"/>
    <property type="evidence" value="ECO:0007669"/>
    <property type="project" value="UniProtKB-KW"/>
</dbReference>
<evidence type="ECO:0000256" key="7">
    <source>
        <dbReference type="ARBA" id="ARBA00022989"/>
    </source>
</evidence>
<dbReference type="EMBL" id="SMFZ01000001">
    <property type="protein sequence ID" value="TCK27567.1"/>
    <property type="molecule type" value="Genomic_DNA"/>
</dbReference>
<dbReference type="AlphaFoldDB" id="A0A4R1HXR5"/>
<dbReference type="GO" id="GO:0016887">
    <property type="term" value="F:ATP hydrolysis activity"/>
    <property type="evidence" value="ECO:0007669"/>
    <property type="project" value="InterPro"/>
</dbReference>
<keyword evidence="4" id="KW-0812">Transmembrane</keyword>
<feature type="domain" description="ABC transporter" evidence="9">
    <location>
        <begin position="46"/>
        <end position="268"/>
    </location>
</feature>
<proteinExistence type="predicted"/>
<dbReference type="Pfam" id="PF00005">
    <property type="entry name" value="ABC_tran"/>
    <property type="match status" value="1"/>
</dbReference>
<dbReference type="InterPro" id="IPR039421">
    <property type="entry name" value="Type_1_exporter"/>
</dbReference>
<evidence type="ECO:0000313" key="11">
    <source>
        <dbReference type="Proteomes" id="UP000295560"/>
    </source>
</evidence>
<dbReference type="InterPro" id="IPR003593">
    <property type="entry name" value="AAA+_ATPase"/>
</dbReference>
<protein>
    <submittedName>
        <fullName evidence="10">ABC transporter family protein</fullName>
    </submittedName>
</protein>